<organism evidence="2 3">
    <name type="scientific">Clathrospora elynae</name>
    <dbReference type="NCBI Taxonomy" id="706981"/>
    <lineage>
        <taxon>Eukaryota</taxon>
        <taxon>Fungi</taxon>
        <taxon>Dikarya</taxon>
        <taxon>Ascomycota</taxon>
        <taxon>Pezizomycotina</taxon>
        <taxon>Dothideomycetes</taxon>
        <taxon>Pleosporomycetidae</taxon>
        <taxon>Pleosporales</taxon>
        <taxon>Diademaceae</taxon>
        <taxon>Clathrospora</taxon>
    </lineage>
</organism>
<dbReference type="Proteomes" id="UP000800038">
    <property type="component" value="Unassembled WGS sequence"/>
</dbReference>
<feature type="region of interest" description="Disordered" evidence="1">
    <location>
        <begin position="231"/>
        <end position="263"/>
    </location>
</feature>
<keyword evidence="3" id="KW-1185">Reference proteome</keyword>
<protein>
    <submittedName>
        <fullName evidence="2">Uncharacterized protein</fullName>
    </submittedName>
</protein>
<accession>A0A6A5SQL1</accession>
<evidence type="ECO:0000313" key="3">
    <source>
        <dbReference type="Proteomes" id="UP000800038"/>
    </source>
</evidence>
<dbReference type="OrthoDB" id="3777700at2759"/>
<proteinExistence type="predicted"/>
<dbReference type="AlphaFoldDB" id="A0A6A5SQL1"/>
<evidence type="ECO:0000256" key="1">
    <source>
        <dbReference type="SAM" id="MobiDB-lite"/>
    </source>
</evidence>
<sequence>MAPLIEESPPLPGSAHVMGLRVMISKRIWNSYDAVKEPTYCKVRLFRFHYGGPQRQRKGQCRHEITYEHPCLQPTCANCRNWHAHFLLAQELPHSADDGYPDGKPEQEPISPDIDPRILDGSWQLVESRPTSAGALRVAFNTVPRHMHTPVFTPVSKFFRNDQPSPNLPNALQPLTTFKTPSTDKYTIFLPTFLVVQSISSAPAHTQWRSTPRKRYTARLVLPSQEGKHKFELLLKKNDQRDKRREYDRARREGLKERRRRGS</sequence>
<dbReference type="EMBL" id="ML976030">
    <property type="protein sequence ID" value="KAF1942891.1"/>
    <property type="molecule type" value="Genomic_DNA"/>
</dbReference>
<reference evidence="2" key="1">
    <citation type="journal article" date="2020" name="Stud. Mycol.">
        <title>101 Dothideomycetes genomes: a test case for predicting lifestyles and emergence of pathogens.</title>
        <authorList>
            <person name="Haridas S."/>
            <person name="Albert R."/>
            <person name="Binder M."/>
            <person name="Bloem J."/>
            <person name="Labutti K."/>
            <person name="Salamov A."/>
            <person name="Andreopoulos B."/>
            <person name="Baker S."/>
            <person name="Barry K."/>
            <person name="Bills G."/>
            <person name="Bluhm B."/>
            <person name="Cannon C."/>
            <person name="Castanera R."/>
            <person name="Culley D."/>
            <person name="Daum C."/>
            <person name="Ezra D."/>
            <person name="Gonzalez J."/>
            <person name="Henrissat B."/>
            <person name="Kuo A."/>
            <person name="Liang C."/>
            <person name="Lipzen A."/>
            <person name="Lutzoni F."/>
            <person name="Magnuson J."/>
            <person name="Mondo S."/>
            <person name="Nolan M."/>
            <person name="Ohm R."/>
            <person name="Pangilinan J."/>
            <person name="Park H.-J."/>
            <person name="Ramirez L."/>
            <person name="Alfaro M."/>
            <person name="Sun H."/>
            <person name="Tritt A."/>
            <person name="Yoshinaga Y."/>
            <person name="Zwiers L.-H."/>
            <person name="Turgeon B."/>
            <person name="Goodwin S."/>
            <person name="Spatafora J."/>
            <person name="Crous P."/>
            <person name="Grigoriev I."/>
        </authorList>
    </citation>
    <scope>NUCLEOTIDE SEQUENCE</scope>
    <source>
        <strain evidence="2">CBS 161.51</strain>
    </source>
</reference>
<gene>
    <name evidence="2" type="ORF">EJ02DRAFT_154133</name>
</gene>
<evidence type="ECO:0000313" key="2">
    <source>
        <dbReference type="EMBL" id="KAF1942891.1"/>
    </source>
</evidence>
<feature type="compositionally biased region" description="Basic and acidic residues" evidence="1">
    <location>
        <begin position="231"/>
        <end position="256"/>
    </location>
</feature>
<name>A0A6A5SQL1_9PLEO</name>